<evidence type="ECO:0000313" key="2">
    <source>
        <dbReference type="Proteomes" id="UP000252419"/>
    </source>
</evidence>
<dbReference type="EMBL" id="JPWA01000005">
    <property type="protein sequence ID" value="RCK06728.1"/>
    <property type="molecule type" value="Genomic_DNA"/>
</dbReference>
<protein>
    <submittedName>
        <fullName evidence="1">Uncharacterized protein</fullName>
    </submittedName>
</protein>
<name>A0A367UET6_9PROT</name>
<sequence length="76" mass="8516">MVPAHLVAGDYDKKKPAPDYIDLFHRRSKSRPNQKRKRPGLLTPVASGGYGYPLAHHPACRTPDNPVSINRINFLP</sequence>
<evidence type="ECO:0000313" key="1">
    <source>
        <dbReference type="EMBL" id="RCK06728.1"/>
    </source>
</evidence>
<reference evidence="1 2" key="1">
    <citation type="submission" date="2014-07" db="EMBL/GenBank/DDBJ databases">
        <title>Draft genome sequence of Thalassospira xianhensis P-4 (MCCC 1A02616).</title>
        <authorList>
            <person name="Lai Q."/>
            <person name="Shao Z."/>
        </authorList>
    </citation>
    <scope>NUCLEOTIDE SEQUENCE [LARGE SCALE GENOMIC DNA]</scope>
    <source>
        <strain evidence="1 2">MCCC 1A02616</strain>
    </source>
</reference>
<dbReference type="Proteomes" id="UP000252419">
    <property type="component" value="Unassembled WGS sequence"/>
</dbReference>
<proteinExistence type="predicted"/>
<accession>A0A367UET6</accession>
<comment type="caution">
    <text evidence="1">The sequence shown here is derived from an EMBL/GenBank/DDBJ whole genome shotgun (WGS) entry which is preliminary data.</text>
</comment>
<dbReference type="AlphaFoldDB" id="A0A367UET6"/>
<gene>
    <name evidence="1" type="ORF">TH5_06145</name>
</gene>
<organism evidence="1 2">
    <name type="scientific">Thalassospira xianhensis MCCC 1A02616</name>
    <dbReference type="NCBI Taxonomy" id="1177929"/>
    <lineage>
        <taxon>Bacteria</taxon>
        <taxon>Pseudomonadati</taxon>
        <taxon>Pseudomonadota</taxon>
        <taxon>Alphaproteobacteria</taxon>
        <taxon>Rhodospirillales</taxon>
        <taxon>Thalassospiraceae</taxon>
        <taxon>Thalassospira</taxon>
    </lineage>
</organism>
<keyword evidence="2" id="KW-1185">Reference proteome</keyword>